<keyword evidence="4" id="KW-1185">Reference proteome</keyword>
<evidence type="ECO:0000256" key="1">
    <source>
        <dbReference type="SAM" id="MobiDB-lite"/>
    </source>
</evidence>
<dbReference type="eggNOG" id="KOG0742">
    <property type="taxonomic scope" value="Eukaryota"/>
</dbReference>
<dbReference type="GeneID" id="19162408"/>
<feature type="compositionally biased region" description="Basic and acidic residues" evidence="1">
    <location>
        <begin position="46"/>
        <end position="73"/>
    </location>
</feature>
<dbReference type="STRING" id="1182541.W9XUN5"/>
<organism evidence="3 4">
    <name type="scientific">Capronia coronata CBS 617.96</name>
    <dbReference type="NCBI Taxonomy" id="1182541"/>
    <lineage>
        <taxon>Eukaryota</taxon>
        <taxon>Fungi</taxon>
        <taxon>Dikarya</taxon>
        <taxon>Ascomycota</taxon>
        <taxon>Pezizomycotina</taxon>
        <taxon>Eurotiomycetes</taxon>
        <taxon>Chaetothyriomycetidae</taxon>
        <taxon>Chaetothyriales</taxon>
        <taxon>Herpotrichiellaceae</taxon>
        <taxon>Capronia</taxon>
    </lineage>
</organism>
<comment type="caution">
    <text evidence="3">The sequence shown here is derived from an EMBL/GenBank/DDBJ whole genome shotgun (WGS) entry which is preliminary data.</text>
</comment>
<proteinExistence type="predicted"/>
<dbReference type="EMBL" id="AMWN01000006">
    <property type="protein sequence ID" value="EXJ83923.1"/>
    <property type="molecule type" value="Genomic_DNA"/>
</dbReference>
<gene>
    <name evidence="3" type="ORF">A1O1_07552</name>
</gene>
<accession>W9XUN5</accession>
<evidence type="ECO:0000313" key="3">
    <source>
        <dbReference type="EMBL" id="EXJ83923.1"/>
    </source>
</evidence>
<dbReference type="HOGENOM" id="CLU_676142_0_0_1"/>
<feature type="region of interest" description="Disordered" evidence="1">
    <location>
        <begin position="36"/>
        <end position="79"/>
    </location>
</feature>
<sequence>MLEQDPTHEVSQTPVEDKIKSLEAKIAELESYYHKLKPQALPDGSAKGDTDKGDKVEKGKKADEEGKYGERNEQPPTSRARVVVNKLDTESGTRQDIPAAEAATPLKGNELESKFAFQLRKYLYPDDDDEGEVEIFNPDLRLLLKSLLKHYPYHHFLGETVSLSSPYECLVLNWDLLVTEANKEGKNEKDQVARDDLKLLLHTIKEGSGDEKLDDYFKIRETLKASRSITYQNLWTIFPPGTLVYSRQFLKYDQIFIVQDNARIWPRQGSRSRFSLSCWTYDWNGQVFQRRPITLSIDYFEGPRPIASLPAHPLEDTENVEEVKQKLITRGNLFRKYCTVPKESRMFKYAGKCIVDRKGFRGVSANLDHDDEEYNSNRADGLRLISRTDDNLNDKKGKQSMVGLGWA</sequence>
<feature type="domain" description="DUF7025" evidence="2">
    <location>
        <begin position="221"/>
        <end position="315"/>
    </location>
</feature>
<reference evidence="3 4" key="1">
    <citation type="submission" date="2013-03" db="EMBL/GenBank/DDBJ databases">
        <title>The Genome Sequence of Capronia coronata CBS 617.96.</title>
        <authorList>
            <consortium name="The Broad Institute Genomics Platform"/>
            <person name="Cuomo C."/>
            <person name="de Hoog S."/>
            <person name="Gorbushina A."/>
            <person name="Walker B."/>
            <person name="Young S.K."/>
            <person name="Zeng Q."/>
            <person name="Gargeya S."/>
            <person name="Fitzgerald M."/>
            <person name="Haas B."/>
            <person name="Abouelleil A."/>
            <person name="Allen A.W."/>
            <person name="Alvarado L."/>
            <person name="Arachchi H.M."/>
            <person name="Berlin A.M."/>
            <person name="Chapman S.B."/>
            <person name="Gainer-Dewar J."/>
            <person name="Goldberg J."/>
            <person name="Griggs A."/>
            <person name="Gujja S."/>
            <person name="Hansen M."/>
            <person name="Howarth C."/>
            <person name="Imamovic A."/>
            <person name="Ireland A."/>
            <person name="Larimer J."/>
            <person name="McCowan C."/>
            <person name="Murphy C."/>
            <person name="Pearson M."/>
            <person name="Poon T.W."/>
            <person name="Priest M."/>
            <person name="Roberts A."/>
            <person name="Saif S."/>
            <person name="Shea T."/>
            <person name="Sisk P."/>
            <person name="Sykes S."/>
            <person name="Wortman J."/>
            <person name="Nusbaum C."/>
            <person name="Birren B."/>
        </authorList>
    </citation>
    <scope>NUCLEOTIDE SEQUENCE [LARGE SCALE GENOMIC DNA]</scope>
    <source>
        <strain evidence="3 4">CBS 617.96</strain>
    </source>
</reference>
<dbReference type="RefSeq" id="XP_007726609.1">
    <property type="nucleotide sequence ID" value="XM_007728419.1"/>
</dbReference>
<dbReference type="PANTHER" id="PTHR46411:SF2">
    <property type="entry name" value="AAA+ ATPASE DOMAIN-CONTAINING PROTEIN"/>
    <property type="match status" value="1"/>
</dbReference>
<name>W9XUN5_9EURO</name>
<protein>
    <recommendedName>
        <fullName evidence="2">DUF7025 domain-containing protein</fullName>
    </recommendedName>
</protein>
<dbReference type="Proteomes" id="UP000019484">
    <property type="component" value="Unassembled WGS sequence"/>
</dbReference>
<evidence type="ECO:0000313" key="4">
    <source>
        <dbReference type="Proteomes" id="UP000019484"/>
    </source>
</evidence>
<dbReference type="PANTHER" id="PTHR46411">
    <property type="entry name" value="FAMILY ATPASE, PUTATIVE-RELATED"/>
    <property type="match status" value="1"/>
</dbReference>
<dbReference type="InterPro" id="IPR054289">
    <property type="entry name" value="DUF7025"/>
</dbReference>
<dbReference type="AlphaFoldDB" id="W9XUN5"/>
<dbReference type="OrthoDB" id="10042665at2759"/>
<evidence type="ECO:0000259" key="2">
    <source>
        <dbReference type="Pfam" id="PF22942"/>
    </source>
</evidence>
<dbReference type="Pfam" id="PF22942">
    <property type="entry name" value="DUF7025"/>
    <property type="match status" value="1"/>
</dbReference>